<dbReference type="Pfam" id="PF01266">
    <property type="entry name" value="DAO"/>
    <property type="match status" value="1"/>
</dbReference>
<sequence>MASISETFQKSSGTTVPVWEATCPQSSFPRFDALKKDTSTSVCVIGGGIAGITTAYEIHRNLRKPVVLIEAREVLAGETARTTGHLSSGDQGDRFYNLIKTFGESGAKLAYESHQYAVNRVGEISRELNIDCEYRKLPAKIIKAPEEENDLQDEYEATQKLGLPSSYNASEQVGDLYKGPTLTVNDQGTFHPTKYLVGILEYLKKQKDFTAYTQTRYVSHERKDGKLQISVKGASGADHTVSADSIVIASNMPPRKISHVIKQHYMRSYVIAAPVAKDAYKDILLYDNKDPYVYVRLSEHSDPEKQYLIVGGEDHKVGIEDQSGYDAHFSNLEAWMRENFSKAGQVEYRWSGQVVENAEGLAYIGQSGDEQEYIVTGDNGNGLTHGTLAAKIITDQIAGTKNPWGEIYSPARTPLSGGLGGIYETAKENIVQQKEYLRLVTITTGDIEDLKPCSGKVIRGPLTSGLKPLAVYKDQDGKVSKFSALCPHMKGVVAWNPIEQSWDCPNHGSRFGGASGECVMGPAKMGLSPENEAAEEEAKGSANV</sequence>
<dbReference type="Pfam" id="PF00355">
    <property type="entry name" value="Rieske"/>
    <property type="match status" value="1"/>
</dbReference>
<dbReference type="InterPro" id="IPR036188">
    <property type="entry name" value="FAD/NAD-bd_sf"/>
</dbReference>
<dbReference type="EMBL" id="CAHR02000295">
    <property type="protein sequence ID" value="CCG84726.1"/>
    <property type="molecule type" value="Genomic_DNA"/>
</dbReference>
<evidence type="ECO:0000256" key="5">
    <source>
        <dbReference type="SAM" id="MobiDB-lite"/>
    </source>
</evidence>
<evidence type="ECO:0000259" key="6">
    <source>
        <dbReference type="PROSITE" id="PS51296"/>
    </source>
</evidence>
<feature type="domain" description="Rieske" evidence="6">
    <location>
        <begin position="450"/>
        <end position="527"/>
    </location>
</feature>
<dbReference type="Gene3D" id="3.30.9.10">
    <property type="entry name" value="D-Amino Acid Oxidase, subunit A, domain 2"/>
    <property type="match status" value="1"/>
</dbReference>
<evidence type="ECO:0000256" key="2">
    <source>
        <dbReference type="ARBA" id="ARBA00022723"/>
    </source>
</evidence>
<organism evidence="7 8">
    <name type="scientific">Taphrina deformans (strain PYCC 5710 / ATCC 11124 / CBS 356.35 / IMI 108563 / JCM 9778 / NBRC 8474)</name>
    <name type="common">Peach leaf curl fungus</name>
    <name type="synonym">Lalaria deformans</name>
    <dbReference type="NCBI Taxonomy" id="1097556"/>
    <lineage>
        <taxon>Eukaryota</taxon>
        <taxon>Fungi</taxon>
        <taxon>Dikarya</taxon>
        <taxon>Ascomycota</taxon>
        <taxon>Taphrinomycotina</taxon>
        <taxon>Taphrinomycetes</taxon>
        <taxon>Taphrinales</taxon>
        <taxon>Taphrinaceae</taxon>
        <taxon>Taphrina</taxon>
    </lineage>
</organism>
<dbReference type="GO" id="GO:0051537">
    <property type="term" value="F:2 iron, 2 sulfur cluster binding"/>
    <property type="evidence" value="ECO:0007669"/>
    <property type="project" value="UniProtKB-KW"/>
</dbReference>
<keyword evidence="2" id="KW-0479">Metal-binding</keyword>
<dbReference type="InterPro" id="IPR017941">
    <property type="entry name" value="Rieske_2Fe-2S"/>
</dbReference>
<keyword evidence="4" id="KW-0411">Iron-sulfur</keyword>
<dbReference type="AlphaFoldDB" id="R4XFT4"/>
<proteinExistence type="predicted"/>
<evidence type="ECO:0000256" key="4">
    <source>
        <dbReference type="ARBA" id="ARBA00023014"/>
    </source>
</evidence>
<dbReference type="eggNOG" id="ENOG502QV7F">
    <property type="taxonomic scope" value="Eukaryota"/>
</dbReference>
<dbReference type="PANTHER" id="PTHR13847">
    <property type="entry name" value="SARCOSINE DEHYDROGENASE-RELATED"/>
    <property type="match status" value="1"/>
</dbReference>
<evidence type="ECO:0000313" key="7">
    <source>
        <dbReference type="EMBL" id="CCG84726.1"/>
    </source>
</evidence>
<evidence type="ECO:0000256" key="1">
    <source>
        <dbReference type="ARBA" id="ARBA00022714"/>
    </source>
</evidence>
<dbReference type="PROSITE" id="PS51296">
    <property type="entry name" value="RIESKE"/>
    <property type="match status" value="1"/>
</dbReference>
<dbReference type="InterPro" id="IPR036922">
    <property type="entry name" value="Rieske_2Fe-2S_sf"/>
</dbReference>
<dbReference type="PANTHER" id="PTHR13847:SF281">
    <property type="entry name" value="FAD DEPENDENT OXIDOREDUCTASE DOMAIN-CONTAINING PROTEIN"/>
    <property type="match status" value="1"/>
</dbReference>
<reference evidence="7 8" key="1">
    <citation type="journal article" date="2013" name="MBio">
        <title>Genome sequencing of the plant pathogen Taphrina deformans, the causal agent of peach leaf curl.</title>
        <authorList>
            <person name="Cisse O.H."/>
            <person name="Almeida J.M.G.C.F."/>
            <person name="Fonseca A."/>
            <person name="Kumar A.A."/>
            <person name="Salojaervi J."/>
            <person name="Overmyer K."/>
            <person name="Hauser P.M."/>
            <person name="Pagni M."/>
        </authorList>
    </citation>
    <scope>NUCLEOTIDE SEQUENCE [LARGE SCALE GENOMIC DNA]</scope>
    <source>
        <strain evidence="8">PYCC 5710 / ATCC 11124 / CBS 356.35 / IMI 108563 / JCM 9778 / NBRC 8474</strain>
    </source>
</reference>
<dbReference type="InterPro" id="IPR006076">
    <property type="entry name" value="FAD-dep_OxRdtase"/>
</dbReference>
<protein>
    <recommendedName>
        <fullName evidence="6">Rieske domain-containing protein</fullName>
    </recommendedName>
</protein>
<keyword evidence="1" id="KW-0001">2Fe-2S</keyword>
<dbReference type="SUPFAM" id="SSF50022">
    <property type="entry name" value="ISP domain"/>
    <property type="match status" value="1"/>
</dbReference>
<accession>R4XFT4</accession>
<evidence type="ECO:0000256" key="3">
    <source>
        <dbReference type="ARBA" id="ARBA00023004"/>
    </source>
</evidence>
<keyword evidence="8" id="KW-1185">Reference proteome</keyword>
<keyword evidence="3" id="KW-0408">Iron</keyword>
<dbReference type="Gene3D" id="3.50.50.60">
    <property type="entry name" value="FAD/NAD(P)-binding domain"/>
    <property type="match status" value="1"/>
</dbReference>
<feature type="region of interest" description="Disordered" evidence="5">
    <location>
        <begin position="522"/>
        <end position="544"/>
    </location>
</feature>
<dbReference type="Gene3D" id="2.102.10.10">
    <property type="entry name" value="Rieske [2Fe-2S] iron-sulphur domain"/>
    <property type="match status" value="1"/>
</dbReference>
<comment type="caution">
    <text evidence="7">The sequence shown here is derived from an EMBL/GenBank/DDBJ whole genome shotgun (WGS) entry which is preliminary data.</text>
</comment>
<evidence type="ECO:0000313" key="8">
    <source>
        <dbReference type="Proteomes" id="UP000013776"/>
    </source>
</evidence>
<dbReference type="VEuPathDB" id="FungiDB:TAPDE_005243"/>
<gene>
    <name evidence="7" type="ORF">TAPDE_005243</name>
</gene>
<dbReference type="OrthoDB" id="429143at2759"/>
<name>R4XFT4_TAPDE</name>
<dbReference type="SUPFAM" id="SSF51905">
    <property type="entry name" value="FAD/NAD(P)-binding domain"/>
    <property type="match status" value="1"/>
</dbReference>
<dbReference type="GO" id="GO:0005737">
    <property type="term" value="C:cytoplasm"/>
    <property type="evidence" value="ECO:0007669"/>
    <property type="project" value="TreeGrafter"/>
</dbReference>
<dbReference type="GO" id="GO:0046872">
    <property type="term" value="F:metal ion binding"/>
    <property type="evidence" value="ECO:0007669"/>
    <property type="project" value="UniProtKB-KW"/>
</dbReference>
<dbReference type="Proteomes" id="UP000013776">
    <property type="component" value="Unassembled WGS sequence"/>
</dbReference>